<evidence type="ECO:0000313" key="2">
    <source>
        <dbReference type="EMBL" id="CAG6743747.1"/>
    </source>
</evidence>
<dbReference type="EMBL" id="HBUF01453130">
    <property type="protein sequence ID" value="CAG6743747.1"/>
    <property type="molecule type" value="Transcribed_RNA"/>
</dbReference>
<reference evidence="2" key="1">
    <citation type="submission" date="2021-05" db="EMBL/GenBank/DDBJ databases">
        <authorList>
            <person name="Alioto T."/>
            <person name="Alioto T."/>
            <person name="Gomez Garrido J."/>
        </authorList>
    </citation>
    <scope>NUCLEOTIDE SEQUENCE</scope>
</reference>
<dbReference type="AlphaFoldDB" id="A0A8D8ZAF0"/>
<accession>A0A8D8ZAF0</accession>
<keyword evidence="1" id="KW-0472">Membrane</keyword>
<protein>
    <submittedName>
        <fullName evidence="2">Uncharacterized protein</fullName>
    </submittedName>
</protein>
<keyword evidence="1" id="KW-1133">Transmembrane helix</keyword>
<proteinExistence type="predicted"/>
<name>A0A8D8ZAF0_9HEMI</name>
<feature type="transmembrane region" description="Helical" evidence="1">
    <location>
        <begin position="64"/>
        <end position="89"/>
    </location>
</feature>
<evidence type="ECO:0000256" key="1">
    <source>
        <dbReference type="SAM" id="Phobius"/>
    </source>
</evidence>
<organism evidence="2">
    <name type="scientific">Cacopsylla melanoneura</name>
    <dbReference type="NCBI Taxonomy" id="428564"/>
    <lineage>
        <taxon>Eukaryota</taxon>
        <taxon>Metazoa</taxon>
        <taxon>Ecdysozoa</taxon>
        <taxon>Arthropoda</taxon>
        <taxon>Hexapoda</taxon>
        <taxon>Insecta</taxon>
        <taxon>Pterygota</taxon>
        <taxon>Neoptera</taxon>
        <taxon>Paraneoptera</taxon>
        <taxon>Hemiptera</taxon>
        <taxon>Sternorrhyncha</taxon>
        <taxon>Psylloidea</taxon>
        <taxon>Psyllidae</taxon>
        <taxon>Psyllinae</taxon>
        <taxon>Cacopsylla</taxon>
    </lineage>
</organism>
<keyword evidence="1" id="KW-0812">Transmembrane</keyword>
<sequence>MRESRVDLTTWPPTLSRVNSSQSISCHFRQRSFLQQLLVFIKPLKAGLNENKTGFNGNNIKKNYPVLCIVWLFLSYSSCVVFLIAFCSYRSLVINSPYRAYPLSCLFLLYLQNNS</sequence>